<dbReference type="InterPro" id="IPR027417">
    <property type="entry name" value="P-loop_NTPase"/>
</dbReference>
<dbReference type="PROSITE" id="PS51194">
    <property type="entry name" value="HELICASE_CTER"/>
    <property type="match status" value="1"/>
</dbReference>
<keyword evidence="4" id="KW-1185">Reference proteome</keyword>
<dbReference type="Gene3D" id="3.30.870.10">
    <property type="entry name" value="Endonuclease Chain A"/>
    <property type="match status" value="1"/>
</dbReference>
<dbReference type="OrthoDB" id="9802848at2"/>
<dbReference type="SMART" id="SM00490">
    <property type="entry name" value="HELICc"/>
    <property type="match status" value="1"/>
</dbReference>
<feature type="domain" description="Helicase ATP-binding" evidence="1">
    <location>
        <begin position="352"/>
        <end position="509"/>
    </location>
</feature>
<dbReference type="Proteomes" id="UP000186102">
    <property type="component" value="Unassembled WGS sequence"/>
</dbReference>
<dbReference type="STRING" id="1888891.DSOL_4976"/>
<dbReference type="EMBL" id="MLBF01000076">
    <property type="protein sequence ID" value="OLN26495.1"/>
    <property type="molecule type" value="Genomic_DNA"/>
</dbReference>
<evidence type="ECO:0000313" key="4">
    <source>
        <dbReference type="Proteomes" id="UP000186102"/>
    </source>
</evidence>
<gene>
    <name evidence="3" type="ORF">DSOL_4976</name>
</gene>
<dbReference type="SUPFAM" id="SSF56024">
    <property type="entry name" value="Phospholipase D/nuclease"/>
    <property type="match status" value="1"/>
</dbReference>
<dbReference type="Pfam" id="PF04851">
    <property type="entry name" value="ResIII"/>
    <property type="match status" value="1"/>
</dbReference>
<sequence length="1076" mass="123117">MSEIIYGLYEQIINGIITENLNKVDQELVIKDTHPLDSAESSKILADYLTRILREIFDYIDEGDTIVRDRVNLCNGILQYITECIQKGSFSFKKDEVTLKRIKSFLIQQDAQILLSLVDKKPSRQTALLGSEKIVRPDTSISENSLFTGAVHEPSMVSELKKEILSSHRIDFLVSFIKWSGLRLIINELTQFTANGGKLRVITTSYLGATDFKAVEQLSKLSNTGIHISYDTERTRLHAKTYVFWRDTGFSTVYIGSSNISESAMTSGLEWNIKLSQYDAGDILEKIRATFEGYWNNPEFTPFIAAIDSERLRNALKSERRSSQDEAGSVAFNFDIKPYYYQQEILDKLKAEREVHNSFKNLVVAATGTGKTVIAAFDYRDFCRANPGKPNKLLFVAHRKEILSQSLACFRGILKDLNFGSMMVGGLKPDSFDHLFVSIQSFNSKEPTEITPPDFYDYIVIDEFHHAAAPSYQELLDYYRPTILLGLTATPERADGRSIYSYFEGRIAAEIRLWEAIERKLLSPFHYFGVTDNVDLSHVRWVAGKYDEREIENLFVFERAVAVKRVGNVIEAIERYCLERSDIIGIGFCLTKKHAEFMSEIFNKSGIPSEFLIAESEDCVRDSVKRRLVTMEIKFVFVVDIYNEGIDIPEVNTVLFLRPTESLTVFLQQLGRGLRLSEGKEALTVLDFVGQAHKKYSFEDRFKALLSRTRKTVEHDIKHGFANVPRGCSIQLEKQAQDYILENIRNAVNNKRNLISKLHDFMEIKRELNVREFFEGYHVTPQDVYSKKVTVVGLAAQADLLKGHKVDQERERLLAFALGRLSFINSRRWIRFIQTILPQIQSSKGVLAHPLPAVERTMLAMFYYTLFAKGLADLGNRFPSIEAALYWAIEDPLLYGELTGLLDYQYVKIDFVHKSLAELGNENPLDLYCSYTTDQILVALGKHTEQKKSSFREGVLYLSEKKLDVFFVTLNKSEKDYSPSTMYQDYSINEELFHWQSQSRTTEESVTGQRYLNQAVNGGNVLFFVREYKEEEKLTSPYTCLGLADFQSHYGSAPISIVWKMKESLPGFVMKKTVKV</sequence>
<dbReference type="CDD" id="cd18032">
    <property type="entry name" value="DEXHc_RE_I_III_res"/>
    <property type="match status" value="1"/>
</dbReference>
<dbReference type="PANTHER" id="PTHR47962:SF7">
    <property type="entry name" value="MITOCHONDRIAL ATP-DEPENDENT HELICASE IRC3-RELATED"/>
    <property type="match status" value="1"/>
</dbReference>
<dbReference type="PANTHER" id="PTHR47962">
    <property type="entry name" value="ATP-DEPENDENT HELICASE LHR-RELATED-RELATED"/>
    <property type="match status" value="1"/>
</dbReference>
<dbReference type="InterPro" id="IPR021835">
    <property type="entry name" value="DUF3427"/>
</dbReference>
<dbReference type="SUPFAM" id="SSF52540">
    <property type="entry name" value="P-loop containing nucleoside triphosphate hydrolases"/>
    <property type="match status" value="1"/>
</dbReference>
<dbReference type="GO" id="GO:0003677">
    <property type="term" value="F:DNA binding"/>
    <property type="evidence" value="ECO:0007669"/>
    <property type="project" value="InterPro"/>
</dbReference>
<evidence type="ECO:0000259" key="2">
    <source>
        <dbReference type="PROSITE" id="PS51194"/>
    </source>
</evidence>
<evidence type="ECO:0000259" key="1">
    <source>
        <dbReference type="PROSITE" id="PS51192"/>
    </source>
</evidence>
<dbReference type="RefSeq" id="WP_075367233.1">
    <property type="nucleotide sequence ID" value="NZ_MLBF01000076.1"/>
</dbReference>
<evidence type="ECO:0000313" key="3">
    <source>
        <dbReference type="EMBL" id="OLN26495.1"/>
    </source>
</evidence>
<comment type="caution">
    <text evidence="3">The sequence shown here is derived from an EMBL/GenBank/DDBJ whole genome shotgun (WGS) entry which is preliminary data.</text>
</comment>
<organism evidence="3 4">
    <name type="scientific">Desulfosporosinus metallidurans</name>
    <dbReference type="NCBI Taxonomy" id="1888891"/>
    <lineage>
        <taxon>Bacteria</taxon>
        <taxon>Bacillati</taxon>
        <taxon>Bacillota</taxon>
        <taxon>Clostridia</taxon>
        <taxon>Eubacteriales</taxon>
        <taxon>Desulfitobacteriaceae</taxon>
        <taxon>Desulfosporosinus</taxon>
    </lineage>
</organism>
<dbReference type="InterPro" id="IPR006935">
    <property type="entry name" value="Helicase/UvrB_N"/>
</dbReference>
<name>A0A1Q8QGP6_9FIRM</name>
<dbReference type="Pfam" id="PF13091">
    <property type="entry name" value="PLDc_2"/>
    <property type="match status" value="1"/>
</dbReference>
<protein>
    <recommendedName>
        <fullName evidence="5">DUF3427 domain-containing protein</fullName>
    </recommendedName>
</protein>
<feature type="domain" description="Helicase C-terminal" evidence="2">
    <location>
        <begin position="569"/>
        <end position="736"/>
    </location>
</feature>
<dbReference type="AlphaFoldDB" id="A0A1Q8QGP6"/>
<dbReference type="InterPro" id="IPR052511">
    <property type="entry name" value="ATP-dep_Helicase"/>
</dbReference>
<dbReference type="CDD" id="cd18799">
    <property type="entry name" value="SF2_C_EcoAI-like"/>
    <property type="match status" value="1"/>
</dbReference>
<dbReference type="Pfam" id="PF11907">
    <property type="entry name" value="DUF3427"/>
    <property type="match status" value="1"/>
</dbReference>
<dbReference type="Gene3D" id="3.40.50.300">
    <property type="entry name" value="P-loop containing nucleotide triphosphate hydrolases"/>
    <property type="match status" value="2"/>
</dbReference>
<dbReference type="InterPro" id="IPR014001">
    <property type="entry name" value="Helicase_ATP-bd"/>
</dbReference>
<dbReference type="GO" id="GO:0005524">
    <property type="term" value="F:ATP binding"/>
    <property type="evidence" value="ECO:0007669"/>
    <property type="project" value="InterPro"/>
</dbReference>
<dbReference type="InterPro" id="IPR025202">
    <property type="entry name" value="PLD-like_dom"/>
</dbReference>
<accession>A0A1Q8QGP6</accession>
<evidence type="ECO:0008006" key="5">
    <source>
        <dbReference type="Google" id="ProtNLM"/>
    </source>
</evidence>
<dbReference type="CDD" id="cd09203">
    <property type="entry name" value="PLDc_N_DEXD_b1"/>
    <property type="match status" value="1"/>
</dbReference>
<reference evidence="3 4" key="1">
    <citation type="submission" date="2016-09" db="EMBL/GenBank/DDBJ databases">
        <title>Complete genome of Desulfosporosinus sp. OL.</title>
        <authorList>
            <person name="Mardanov A."/>
            <person name="Beletsky A."/>
            <person name="Panova A."/>
            <person name="Karnachuk O."/>
            <person name="Ravin N."/>
        </authorList>
    </citation>
    <scope>NUCLEOTIDE SEQUENCE [LARGE SCALE GENOMIC DNA]</scope>
    <source>
        <strain evidence="3 4">OL</strain>
    </source>
</reference>
<dbReference type="InterPro" id="IPR001650">
    <property type="entry name" value="Helicase_C-like"/>
</dbReference>
<dbReference type="Pfam" id="PF00271">
    <property type="entry name" value="Helicase_C"/>
    <property type="match status" value="1"/>
</dbReference>
<dbReference type="GO" id="GO:0016887">
    <property type="term" value="F:ATP hydrolysis activity"/>
    <property type="evidence" value="ECO:0007669"/>
    <property type="project" value="TreeGrafter"/>
</dbReference>
<dbReference type="SMART" id="SM00487">
    <property type="entry name" value="DEXDc"/>
    <property type="match status" value="1"/>
</dbReference>
<dbReference type="PROSITE" id="PS51192">
    <property type="entry name" value="HELICASE_ATP_BIND_1"/>
    <property type="match status" value="1"/>
</dbReference>
<proteinExistence type="predicted"/>